<feature type="active site" description="Charge relay system" evidence="4">
    <location>
        <position position="281"/>
    </location>
</feature>
<feature type="active site" description="Charge relay system" evidence="4">
    <location>
        <position position="309"/>
    </location>
</feature>
<dbReference type="InterPro" id="IPR000952">
    <property type="entry name" value="AB_hydrolase_4_CS"/>
</dbReference>
<dbReference type="AlphaFoldDB" id="A0A085A415"/>
<keyword evidence="7" id="KW-1185">Reference proteome</keyword>
<dbReference type="Proteomes" id="UP000028630">
    <property type="component" value="Unassembled WGS sequence"/>
</dbReference>
<dbReference type="InterPro" id="IPR029058">
    <property type="entry name" value="AB_hydrolase_fold"/>
</dbReference>
<evidence type="ECO:0000313" key="6">
    <source>
        <dbReference type="EMBL" id="KFC04960.1"/>
    </source>
</evidence>
<accession>A0A085A415</accession>
<dbReference type="OrthoDB" id="332676at2"/>
<protein>
    <submittedName>
        <fullName evidence="6">Alpha/beta fold family hydrolase</fullName>
    </submittedName>
</protein>
<evidence type="ECO:0000313" key="7">
    <source>
        <dbReference type="Proteomes" id="UP000028630"/>
    </source>
</evidence>
<dbReference type="RefSeq" id="WP_038158633.1">
    <property type="nucleotide sequence ID" value="NZ_JMTB01000093.1"/>
</dbReference>
<dbReference type="PANTHER" id="PTHR10794:SF94">
    <property type="entry name" value="ESTERASE YHET-RELATED"/>
    <property type="match status" value="1"/>
</dbReference>
<dbReference type="EMBL" id="JMTB01000093">
    <property type="protein sequence ID" value="KFC04960.1"/>
    <property type="molecule type" value="Genomic_DNA"/>
</dbReference>
<dbReference type="GO" id="GO:0034338">
    <property type="term" value="F:short-chain carboxylesterase activity"/>
    <property type="evidence" value="ECO:0007669"/>
    <property type="project" value="TreeGrafter"/>
</dbReference>
<dbReference type="eggNOG" id="COG0429">
    <property type="taxonomic scope" value="Bacteria"/>
</dbReference>
<dbReference type="InterPro" id="IPR000073">
    <property type="entry name" value="AB_hydrolase_1"/>
</dbReference>
<organism evidence="6 7">
    <name type="scientific">Trabulsiella guamensis ATCC 49490</name>
    <dbReference type="NCBI Taxonomy" id="1005994"/>
    <lineage>
        <taxon>Bacteria</taxon>
        <taxon>Pseudomonadati</taxon>
        <taxon>Pseudomonadota</taxon>
        <taxon>Gammaproteobacteria</taxon>
        <taxon>Enterobacterales</taxon>
        <taxon>Enterobacteriaceae</taxon>
        <taxon>Trabulsiella</taxon>
    </lineage>
</organism>
<dbReference type="InterPro" id="IPR050960">
    <property type="entry name" value="AB_hydrolase_4_sf"/>
</dbReference>
<feature type="domain" description="AB hydrolase-1" evidence="5">
    <location>
        <begin position="74"/>
        <end position="313"/>
    </location>
</feature>
<dbReference type="Gene3D" id="3.40.50.1820">
    <property type="entry name" value="alpha/beta hydrolase"/>
    <property type="match status" value="1"/>
</dbReference>
<keyword evidence="2" id="KW-0719">Serine esterase</keyword>
<sequence length="341" mass="38607">MAQITPVEIDLPPDDSAAFIPMRGGSNRHLQTMLPRLIRRKLQFIPHWQRLELPDGDFVDLAWSEDPTQARHKPRLVVFHGLEGSLHSPYAHGLINAARQRGWLGVVMHFRGCSGEPNRNERIYHSGETEDGTWFLHWLRRELGDVPTAAVGYSLGGNMLGCLLAKEGDAVPLDAAVIVSAPFMLEACSYHMNKGFSRVYQRYLLNLLKANAARKLKAYPGTLPVDLRQLKAVRRIRDFDDLITAKIHGFADALDYYRQCSAMPVLSHVTKPTLIIHSKDDPFMDHHSIPPKAHLPVNVEYQLTEHGGHVGFVGGTWRKPEMWLEKRIPDWLSRWLGVPSC</sequence>
<evidence type="ECO:0000256" key="1">
    <source>
        <dbReference type="ARBA" id="ARBA00010884"/>
    </source>
</evidence>
<evidence type="ECO:0000256" key="3">
    <source>
        <dbReference type="ARBA" id="ARBA00022801"/>
    </source>
</evidence>
<dbReference type="PIRSF" id="PIRSF005211">
    <property type="entry name" value="Ab_hydro_YheT"/>
    <property type="match status" value="1"/>
</dbReference>
<dbReference type="Pfam" id="PF00561">
    <property type="entry name" value="Abhydrolase_1"/>
    <property type="match status" value="1"/>
</dbReference>
<dbReference type="GO" id="GO:0047372">
    <property type="term" value="F:monoacylglycerol lipase activity"/>
    <property type="evidence" value="ECO:0007669"/>
    <property type="project" value="TreeGrafter"/>
</dbReference>
<evidence type="ECO:0000259" key="5">
    <source>
        <dbReference type="Pfam" id="PF00561"/>
    </source>
</evidence>
<reference evidence="7" key="1">
    <citation type="submission" date="2014-05" db="EMBL/GenBank/DDBJ databases">
        <title>ATOL: Assembling a taxonomically balanced genome-scale reconstruction of the evolutionary history of the Enterobacteriaceae.</title>
        <authorList>
            <person name="Plunkett G. III"/>
            <person name="Neeno-Eckwall E.C."/>
            <person name="Glasner J.D."/>
            <person name="Perna N.T."/>
        </authorList>
    </citation>
    <scope>NUCLEOTIDE SEQUENCE [LARGE SCALE GENOMIC DNA]</scope>
    <source>
        <strain evidence="7">ATCC 49490</strain>
    </source>
</reference>
<dbReference type="FunFam" id="3.40.50.1820:FF:000080">
    <property type="entry name" value="Alpha/beta hydrolase"/>
    <property type="match status" value="1"/>
</dbReference>
<evidence type="ECO:0000256" key="4">
    <source>
        <dbReference type="PIRSR" id="PIRSR005211-1"/>
    </source>
</evidence>
<keyword evidence="3 6" id="KW-0378">Hydrolase</keyword>
<comment type="caution">
    <text evidence="6">The sequence shown here is derived from an EMBL/GenBank/DDBJ whole genome shotgun (WGS) entry which is preliminary data.</text>
</comment>
<comment type="similarity">
    <text evidence="1">Belongs to the AB hydrolase superfamily. AB hydrolase 4 family.</text>
</comment>
<evidence type="ECO:0000256" key="2">
    <source>
        <dbReference type="ARBA" id="ARBA00022487"/>
    </source>
</evidence>
<dbReference type="NCBIfam" id="NF008218">
    <property type="entry name" value="PRK10985.1"/>
    <property type="match status" value="1"/>
</dbReference>
<name>A0A085A415_9ENTR</name>
<dbReference type="SUPFAM" id="SSF53474">
    <property type="entry name" value="alpha/beta-Hydrolases"/>
    <property type="match status" value="1"/>
</dbReference>
<dbReference type="PANTHER" id="PTHR10794">
    <property type="entry name" value="ABHYDROLASE DOMAIN-CONTAINING PROTEIN"/>
    <property type="match status" value="1"/>
</dbReference>
<dbReference type="PROSITE" id="PS01133">
    <property type="entry name" value="UPF0017"/>
    <property type="match status" value="1"/>
</dbReference>
<proteinExistence type="inferred from homology"/>
<feature type="active site" description="Charge relay system" evidence="4">
    <location>
        <position position="154"/>
    </location>
</feature>
<gene>
    <name evidence="6" type="ORF">GTGU_03058</name>
</gene>
<dbReference type="InterPro" id="IPR012020">
    <property type="entry name" value="ABHD4"/>
</dbReference>